<evidence type="ECO:0000256" key="5">
    <source>
        <dbReference type="ARBA" id="ARBA00022989"/>
    </source>
</evidence>
<feature type="domain" description="Concentrative nucleoside transporter C-terminal" evidence="9">
    <location>
        <begin position="232"/>
        <end position="473"/>
    </location>
</feature>
<dbReference type="PANTHER" id="PTHR10590:SF19">
    <property type="entry name" value="PURINE NUCLEOSIDE TRANSPORT PROTEIN NUPG"/>
    <property type="match status" value="1"/>
</dbReference>
<feature type="transmembrane region" description="Helical" evidence="7">
    <location>
        <begin position="322"/>
        <end position="345"/>
    </location>
</feature>
<comment type="similarity">
    <text evidence="2">Belongs to the concentrative nucleoside transporter (CNT) (TC 2.A.41) family.</text>
</comment>
<feature type="transmembrane region" description="Helical" evidence="7">
    <location>
        <begin position="457"/>
        <end position="476"/>
    </location>
</feature>
<name>D1NUX2_9BIFI</name>
<evidence type="ECO:0000256" key="1">
    <source>
        <dbReference type="ARBA" id="ARBA00004651"/>
    </source>
</evidence>
<evidence type="ECO:0000259" key="9">
    <source>
        <dbReference type="Pfam" id="PF07662"/>
    </source>
</evidence>
<keyword evidence="4 7" id="KW-0812">Transmembrane</keyword>
<feature type="transmembrane region" description="Helical" evidence="7">
    <location>
        <begin position="206"/>
        <end position="224"/>
    </location>
</feature>
<feature type="transmembrane region" description="Helical" evidence="7">
    <location>
        <begin position="132"/>
        <end position="155"/>
    </location>
</feature>
<dbReference type="Pfam" id="PF01773">
    <property type="entry name" value="Nucleos_tra2_N"/>
    <property type="match status" value="1"/>
</dbReference>
<gene>
    <name evidence="10" type="ORF">BIFGAL_03650</name>
</gene>
<dbReference type="STRING" id="561180.BIFGAL_03650"/>
<evidence type="ECO:0000256" key="4">
    <source>
        <dbReference type="ARBA" id="ARBA00022692"/>
    </source>
</evidence>
<evidence type="ECO:0000313" key="11">
    <source>
        <dbReference type="Proteomes" id="UP000003656"/>
    </source>
</evidence>
<evidence type="ECO:0000256" key="7">
    <source>
        <dbReference type="SAM" id="Phobius"/>
    </source>
</evidence>
<accession>D1NUX2</accession>
<proteinExistence type="inferred from homology"/>
<keyword evidence="6 7" id="KW-0472">Membrane</keyword>
<dbReference type="GO" id="GO:0005886">
    <property type="term" value="C:plasma membrane"/>
    <property type="evidence" value="ECO:0007669"/>
    <property type="project" value="UniProtKB-SubCell"/>
</dbReference>
<feature type="transmembrane region" description="Helical" evidence="7">
    <location>
        <begin position="357"/>
        <end position="375"/>
    </location>
</feature>
<evidence type="ECO:0000259" key="8">
    <source>
        <dbReference type="Pfam" id="PF01773"/>
    </source>
</evidence>
<keyword evidence="5 7" id="KW-1133">Transmembrane helix</keyword>
<dbReference type="GO" id="GO:0005337">
    <property type="term" value="F:nucleoside transmembrane transporter activity"/>
    <property type="evidence" value="ECO:0007669"/>
    <property type="project" value="InterPro"/>
</dbReference>
<dbReference type="PANTHER" id="PTHR10590">
    <property type="entry name" value="SODIUM/NUCLEOSIDE COTRANSPORTER"/>
    <property type="match status" value="1"/>
</dbReference>
<feature type="transmembrane region" description="Helical" evidence="7">
    <location>
        <begin position="33"/>
        <end position="54"/>
    </location>
</feature>
<comment type="caution">
    <text evidence="10">The sequence shown here is derived from an EMBL/GenBank/DDBJ whole genome shotgun (WGS) entry which is preliminary data.</text>
</comment>
<dbReference type="InterPro" id="IPR002668">
    <property type="entry name" value="CNT_N_dom"/>
</dbReference>
<dbReference type="Proteomes" id="UP000003656">
    <property type="component" value="Unassembled WGS sequence"/>
</dbReference>
<dbReference type="InterPro" id="IPR008276">
    <property type="entry name" value="C_nuclsd_transpt"/>
</dbReference>
<protein>
    <submittedName>
        <fullName evidence="10">Nucleoside transporter, NupC family</fullName>
    </submittedName>
</protein>
<evidence type="ECO:0000256" key="2">
    <source>
        <dbReference type="ARBA" id="ARBA00009033"/>
    </source>
</evidence>
<feature type="transmembrane region" description="Helical" evidence="7">
    <location>
        <begin position="416"/>
        <end position="436"/>
    </location>
</feature>
<dbReference type="eggNOG" id="COG1972">
    <property type="taxonomic scope" value="Bacteria"/>
</dbReference>
<comment type="subcellular location">
    <subcellularLocation>
        <location evidence="1">Cell membrane</location>
        <topology evidence="1">Multi-pass membrane protein</topology>
    </subcellularLocation>
</comment>
<evidence type="ECO:0000256" key="6">
    <source>
        <dbReference type="ARBA" id="ARBA00023136"/>
    </source>
</evidence>
<evidence type="ECO:0000313" key="10">
    <source>
        <dbReference type="EMBL" id="EFA22623.1"/>
    </source>
</evidence>
<keyword evidence="3" id="KW-1003">Cell membrane</keyword>
<dbReference type="AlphaFoldDB" id="D1NUX2"/>
<dbReference type="InterPro" id="IPR011657">
    <property type="entry name" value="CNT_C_dom"/>
</dbReference>
<feature type="domain" description="Concentrative nucleoside transporter N-terminal" evidence="8">
    <location>
        <begin position="42"/>
        <end position="112"/>
    </location>
</feature>
<reference evidence="10 11" key="1">
    <citation type="submission" date="2009-11" db="EMBL/GenBank/DDBJ databases">
        <authorList>
            <person name="Weinstock G."/>
            <person name="Sodergren E."/>
            <person name="Clifton S."/>
            <person name="Fulton L."/>
            <person name="Fulton B."/>
            <person name="Courtney L."/>
            <person name="Fronick C."/>
            <person name="Harrison M."/>
            <person name="Strong C."/>
            <person name="Farmer C."/>
            <person name="Delahaunty K."/>
            <person name="Markovic C."/>
            <person name="Hall O."/>
            <person name="Minx P."/>
            <person name="Tomlinson C."/>
            <person name="Mitreva M."/>
            <person name="Nelson J."/>
            <person name="Hou S."/>
            <person name="Wollam A."/>
            <person name="Pepin K.H."/>
            <person name="Johnson M."/>
            <person name="Bhonagiri V."/>
            <person name="Nash W.E."/>
            <person name="Warren W."/>
            <person name="Chinwalla A."/>
            <person name="Mardis E.R."/>
            <person name="Wilson R.K."/>
        </authorList>
    </citation>
    <scope>NUCLEOTIDE SEQUENCE [LARGE SCALE GENOMIC DNA]</scope>
    <source>
        <strain evidence="10 11">DSM 20093</strain>
    </source>
</reference>
<dbReference type="Pfam" id="PF07662">
    <property type="entry name" value="Nucleos_tra2_C"/>
    <property type="match status" value="1"/>
</dbReference>
<sequence length="477" mass="52624">MIARLQSTDCHRLYRRVETAAMSLHSISRGKKVPMYLVVNIVGLLIFLGLGWVFSHNRKEIDWKSVGCMVLLNLVIAWLLTSFTWGRAAVHALAQGFTWIVNVSYQGINFAIANWVGANGADPAPVNFITSALLPILLIVPMFDILTYIGFLPWLIKWIGRGLSFITRRPKFEAFFAVEMMFLGNTEALAISQIQLKKMKAGRDLTLAMMSMSCITAAIVGAYVQMVPGEFVITAIPLNCINALIVAHMLYPVTVTPEEDKIYTIADSADETPVEDGTAVQQAELSTEVKEYQALPWYKKIITHDPSKPKKEPFFSFLGDSILTSGRLILIITANVIAFVALAGLIDKVLGLIWDKLTLEAILGVFMYIPAWLMGLDPGTAWDFSQLMGLKLVTNEFVVMGRVTGDIANYAPHYKAVLTVFLTSFANISTLGMIIGTFKGMVSKEKNDLISKQVGRILLSGVLVSLLSAAMVGLFVW</sequence>
<organism evidence="10 11">
    <name type="scientific">Bifidobacterium gallicum DSM 20093 = LMG 11596</name>
    <dbReference type="NCBI Taxonomy" id="561180"/>
    <lineage>
        <taxon>Bacteria</taxon>
        <taxon>Bacillati</taxon>
        <taxon>Actinomycetota</taxon>
        <taxon>Actinomycetes</taxon>
        <taxon>Bifidobacteriales</taxon>
        <taxon>Bifidobacteriaceae</taxon>
        <taxon>Bifidobacterium</taxon>
    </lineage>
</organism>
<evidence type="ECO:0000256" key="3">
    <source>
        <dbReference type="ARBA" id="ARBA00022475"/>
    </source>
</evidence>
<dbReference type="GO" id="GO:0015293">
    <property type="term" value="F:symporter activity"/>
    <property type="evidence" value="ECO:0007669"/>
    <property type="project" value="TreeGrafter"/>
</dbReference>
<feature type="transmembrane region" description="Helical" evidence="7">
    <location>
        <begin position="175"/>
        <end position="194"/>
    </location>
</feature>
<feature type="transmembrane region" description="Helical" evidence="7">
    <location>
        <begin position="66"/>
        <end position="85"/>
    </location>
</feature>
<dbReference type="EMBL" id="ABXB03000003">
    <property type="protein sequence ID" value="EFA22623.1"/>
    <property type="molecule type" value="Genomic_DNA"/>
</dbReference>
<feature type="transmembrane region" description="Helical" evidence="7">
    <location>
        <begin position="231"/>
        <end position="251"/>
    </location>
</feature>